<organism evidence="1 2">
    <name type="scientific">Gracilibacillus pellucidus</name>
    <dbReference type="NCBI Taxonomy" id="3095368"/>
    <lineage>
        <taxon>Bacteria</taxon>
        <taxon>Bacillati</taxon>
        <taxon>Bacillota</taxon>
        <taxon>Bacilli</taxon>
        <taxon>Bacillales</taxon>
        <taxon>Bacillaceae</taxon>
        <taxon>Gracilibacillus</taxon>
    </lineage>
</organism>
<proteinExistence type="predicted"/>
<name>A0ACC6M4H2_9BACI</name>
<sequence length="238" mass="27721">MGRNGKMEDTIIQSNYLGERIKVKWYLPEGFTPFKDYQLCLMNDGDDYFRMGRIATLTDQLHDELAIESTIFIGIHYQSRHDRWKKYYPGGEQHNQYISFLINEAIPHVENHLHITPVKRITMGDSLAGTLAFMLATQYPHTFDTVIMQSPFVDETVLQLAQHAEKFTNLEIAHSIGKEETNVDMTNGQSGDFLTPNRTLHNQLTGNVRVYHYHEFDGNHTWKYWQQELPDLLKKMLG</sequence>
<comment type="caution">
    <text evidence="1">The sequence shown here is derived from an EMBL/GenBank/DDBJ whole genome shotgun (WGS) entry which is preliminary data.</text>
</comment>
<evidence type="ECO:0000313" key="2">
    <source>
        <dbReference type="Proteomes" id="UP001277972"/>
    </source>
</evidence>
<evidence type="ECO:0000313" key="1">
    <source>
        <dbReference type="EMBL" id="MDX8045814.1"/>
    </source>
</evidence>
<accession>A0ACC6M4H2</accession>
<gene>
    <name evidence="1" type="ORF">SH601_07400</name>
</gene>
<dbReference type="EMBL" id="JAWZSR010000003">
    <property type="protein sequence ID" value="MDX8045814.1"/>
    <property type="molecule type" value="Genomic_DNA"/>
</dbReference>
<reference evidence="1" key="1">
    <citation type="submission" date="2023-11" db="EMBL/GenBank/DDBJ databases">
        <title>Gracilibacillus pellucida a moderately halophilic bacterium isolated from saline soil in Xinjiang province.</title>
        <authorList>
            <person name="Zhang Z."/>
            <person name="Tan F."/>
            <person name="Wang Y."/>
            <person name="Xia M."/>
        </authorList>
    </citation>
    <scope>NUCLEOTIDE SEQUENCE</scope>
    <source>
        <strain evidence="1">S3-1-1</strain>
    </source>
</reference>
<keyword evidence="2" id="KW-1185">Reference proteome</keyword>
<keyword evidence="1" id="KW-0378">Hydrolase</keyword>
<protein>
    <submittedName>
        <fullName evidence="1">Alpha/beta hydrolase-fold protein</fullName>
    </submittedName>
</protein>
<dbReference type="Proteomes" id="UP001277972">
    <property type="component" value="Unassembled WGS sequence"/>
</dbReference>